<protein>
    <submittedName>
        <fullName evidence="1">Uncharacterized protein</fullName>
    </submittedName>
</protein>
<organism evidence="1 2">
    <name type="scientific">Catharanthus roseus</name>
    <name type="common">Madagascar periwinkle</name>
    <name type="synonym">Vinca rosea</name>
    <dbReference type="NCBI Taxonomy" id="4058"/>
    <lineage>
        <taxon>Eukaryota</taxon>
        <taxon>Viridiplantae</taxon>
        <taxon>Streptophyta</taxon>
        <taxon>Embryophyta</taxon>
        <taxon>Tracheophyta</taxon>
        <taxon>Spermatophyta</taxon>
        <taxon>Magnoliopsida</taxon>
        <taxon>eudicotyledons</taxon>
        <taxon>Gunneridae</taxon>
        <taxon>Pentapetalae</taxon>
        <taxon>asterids</taxon>
        <taxon>lamiids</taxon>
        <taxon>Gentianales</taxon>
        <taxon>Apocynaceae</taxon>
        <taxon>Rauvolfioideae</taxon>
        <taxon>Vinceae</taxon>
        <taxon>Catharanthinae</taxon>
        <taxon>Catharanthus</taxon>
    </lineage>
</organism>
<evidence type="ECO:0000313" key="1">
    <source>
        <dbReference type="EMBL" id="KAI5650389.1"/>
    </source>
</evidence>
<sequence length="203" mass="22543">MVCREIGQGAVLSEKVIKLDDPTFSSSSSLGLFSTIVCNLSWNTLSQCTISVVFLLILEGIMLRQLITPLSKHDIVPILSFITFLVTNLFCLIGLPFARFDLPHFLRFTIFYSFESESTPLSPTNMMKPHNMICLTSKPVEQTKQGCQSPPPPPHGLTSSFTLSKNSKKLLTLKSKSGLALEDFENGEYVRVSTLLLDKILVI</sequence>
<keyword evidence="2" id="KW-1185">Reference proteome</keyword>
<proteinExistence type="predicted"/>
<evidence type="ECO:0000313" key="2">
    <source>
        <dbReference type="Proteomes" id="UP001060085"/>
    </source>
</evidence>
<gene>
    <name evidence="1" type="ORF">M9H77_36394</name>
</gene>
<reference evidence="2" key="1">
    <citation type="journal article" date="2023" name="Nat. Plants">
        <title>Single-cell RNA sequencing provides a high-resolution roadmap for understanding the multicellular compartmentation of specialized metabolism.</title>
        <authorList>
            <person name="Sun S."/>
            <person name="Shen X."/>
            <person name="Li Y."/>
            <person name="Li Y."/>
            <person name="Wang S."/>
            <person name="Li R."/>
            <person name="Zhang H."/>
            <person name="Shen G."/>
            <person name="Guo B."/>
            <person name="Wei J."/>
            <person name="Xu J."/>
            <person name="St-Pierre B."/>
            <person name="Chen S."/>
            <person name="Sun C."/>
        </authorList>
    </citation>
    <scope>NUCLEOTIDE SEQUENCE [LARGE SCALE GENOMIC DNA]</scope>
</reference>
<accession>A0ACB9ZRP6</accession>
<comment type="caution">
    <text evidence="1">The sequence shown here is derived from an EMBL/GenBank/DDBJ whole genome shotgun (WGS) entry which is preliminary data.</text>
</comment>
<dbReference type="EMBL" id="CM044708">
    <property type="protein sequence ID" value="KAI5650389.1"/>
    <property type="molecule type" value="Genomic_DNA"/>
</dbReference>
<name>A0ACB9ZRP6_CATRO</name>
<dbReference type="Proteomes" id="UP001060085">
    <property type="component" value="Linkage Group LG08"/>
</dbReference>